<dbReference type="Gene3D" id="3.40.50.620">
    <property type="entry name" value="HUPs"/>
    <property type="match status" value="1"/>
</dbReference>
<protein>
    <recommendedName>
        <fullName evidence="3">Phosphoadenosine phosphosulphate reductase domain-containing protein</fullName>
    </recommendedName>
</protein>
<name>A0A147IYE3_9SPHN</name>
<dbReference type="EMBL" id="LDTE01000033">
    <property type="protein sequence ID" value="KTW00859.1"/>
    <property type="molecule type" value="Genomic_DNA"/>
</dbReference>
<evidence type="ECO:0000313" key="2">
    <source>
        <dbReference type="Proteomes" id="UP000074072"/>
    </source>
</evidence>
<evidence type="ECO:0008006" key="3">
    <source>
        <dbReference type="Google" id="ProtNLM"/>
    </source>
</evidence>
<accession>A0A147IYE3</accession>
<organism evidence="1 2">
    <name type="scientific">Sphingomonas sanguinis</name>
    <dbReference type="NCBI Taxonomy" id="33051"/>
    <lineage>
        <taxon>Bacteria</taxon>
        <taxon>Pseudomonadati</taxon>
        <taxon>Pseudomonadota</taxon>
        <taxon>Alphaproteobacteria</taxon>
        <taxon>Sphingomonadales</taxon>
        <taxon>Sphingomonadaceae</taxon>
        <taxon>Sphingomonas</taxon>
    </lineage>
</organism>
<dbReference type="Proteomes" id="UP000074072">
    <property type="component" value="Unassembled WGS sequence"/>
</dbReference>
<proteinExistence type="predicted"/>
<gene>
    <name evidence="1" type="ORF">SB4_06745</name>
</gene>
<feature type="non-terminal residue" evidence="1">
    <location>
        <position position="155"/>
    </location>
</feature>
<reference evidence="1 2" key="1">
    <citation type="journal article" date="2016" name="Front. Microbiol.">
        <title>Genomic Resource of Rice Seed Associated Bacteria.</title>
        <authorList>
            <person name="Midha S."/>
            <person name="Bansal K."/>
            <person name="Sharma S."/>
            <person name="Kumar N."/>
            <person name="Patil P.P."/>
            <person name="Chaudhry V."/>
            <person name="Patil P.B."/>
        </authorList>
    </citation>
    <scope>NUCLEOTIDE SEQUENCE [LARGE SCALE GENOMIC DNA]</scope>
    <source>
        <strain evidence="1 2">SB4</strain>
    </source>
</reference>
<evidence type="ECO:0000313" key="1">
    <source>
        <dbReference type="EMBL" id="KTW00859.1"/>
    </source>
</evidence>
<sequence length="155" mass="17310">MAAMIVAQHFGSISGGKDSQAVLCLMVERIERKGLAAFGNRAPRFLAADNGHENPITLDHIAYLDGWLRQRTGLRIEIVSANDVPGLTDETAFARKRAMLREEWSKEKRRTRHRGVCNRRREAWQAGAIGKAEWLAACDCPVLVSPPVPDHLIEQ</sequence>
<dbReference type="InterPro" id="IPR014729">
    <property type="entry name" value="Rossmann-like_a/b/a_fold"/>
</dbReference>
<dbReference type="AlphaFoldDB" id="A0A147IYE3"/>
<dbReference type="SUPFAM" id="SSF52402">
    <property type="entry name" value="Adenine nucleotide alpha hydrolases-like"/>
    <property type="match status" value="1"/>
</dbReference>
<comment type="caution">
    <text evidence="1">The sequence shown here is derived from an EMBL/GenBank/DDBJ whole genome shotgun (WGS) entry which is preliminary data.</text>
</comment>